<dbReference type="SUPFAM" id="SSF48403">
    <property type="entry name" value="Ankyrin repeat"/>
    <property type="match status" value="1"/>
</dbReference>
<dbReference type="InParanoid" id="K1QS08"/>
<dbReference type="Pfam" id="PF12796">
    <property type="entry name" value="Ank_2"/>
    <property type="match status" value="1"/>
</dbReference>
<evidence type="ECO:0000313" key="4">
    <source>
        <dbReference type="EMBL" id="EKC31650.1"/>
    </source>
</evidence>
<evidence type="ECO:0000256" key="1">
    <source>
        <dbReference type="ARBA" id="ARBA00022737"/>
    </source>
</evidence>
<dbReference type="PANTHER" id="PTHR24201:SF15">
    <property type="entry name" value="ANKYRIN REPEAT DOMAIN-CONTAINING PROTEIN 66"/>
    <property type="match status" value="1"/>
</dbReference>
<dbReference type="HOGENOM" id="CLU_1200863_0_0_1"/>
<organism evidence="4">
    <name type="scientific">Magallana gigas</name>
    <name type="common">Pacific oyster</name>
    <name type="synonym">Crassostrea gigas</name>
    <dbReference type="NCBI Taxonomy" id="29159"/>
    <lineage>
        <taxon>Eukaryota</taxon>
        <taxon>Metazoa</taxon>
        <taxon>Spiralia</taxon>
        <taxon>Lophotrochozoa</taxon>
        <taxon>Mollusca</taxon>
        <taxon>Bivalvia</taxon>
        <taxon>Autobranchia</taxon>
        <taxon>Pteriomorphia</taxon>
        <taxon>Ostreida</taxon>
        <taxon>Ostreoidea</taxon>
        <taxon>Ostreidae</taxon>
        <taxon>Magallana</taxon>
    </lineage>
</organism>
<protein>
    <submittedName>
        <fullName evidence="4">Ankyrin repeat domain-containing protein 54</fullName>
    </submittedName>
</protein>
<sequence length="231" mass="25217">MDASKGGGHKCLQTSLVCFSDSFNIFPQIIPKQLVSDGLNDFMGSQEGAFDTRLHEAVRYGDIEEVKVALQQSYDPNLIGLYQWSALHEASSNGESEIVKLLLSKKGDPNKKDLLAGNTSVHYAAQENHIDCLQLLIDAGGRYDIKNNDGKSCLDLATGECFRVLESLKVKDLMAMSTEEIKKQLEEAIQEKTCDQSTDHSNEVSQSGEVGLAEDIKPPNGPVVSTLATHC</sequence>
<keyword evidence="1" id="KW-0677">Repeat</keyword>
<dbReference type="InterPro" id="IPR036770">
    <property type="entry name" value="Ankyrin_rpt-contain_sf"/>
</dbReference>
<evidence type="ECO:0000256" key="2">
    <source>
        <dbReference type="ARBA" id="ARBA00023043"/>
    </source>
</evidence>
<feature type="compositionally biased region" description="Basic and acidic residues" evidence="3">
    <location>
        <begin position="191"/>
        <end position="202"/>
    </location>
</feature>
<name>K1QS08_MAGGI</name>
<dbReference type="PROSITE" id="PS50088">
    <property type="entry name" value="ANK_REPEAT"/>
    <property type="match status" value="2"/>
</dbReference>
<dbReference type="SMART" id="SM00248">
    <property type="entry name" value="ANK"/>
    <property type="match status" value="3"/>
</dbReference>
<dbReference type="EMBL" id="JH815916">
    <property type="protein sequence ID" value="EKC31650.1"/>
    <property type="molecule type" value="Genomic_DNA"/>
</dbReference>
<dbReference type="InterPro" id="IPR002110">
    <property type="entry name" value="Ankyrin_rpt"/>
</dbReference>
<evidence type="ECO:0000256" key="3">
    <source>
        <dbReference type="SAM" id="MobiDB-lite"/>
    </source>
</evidence>
<gene>
    <name evidence="4" type="ORF">CGI_10022921</name>
</gene>
<dbReference type="Gene3D" id="1.25.40.20">
    <property type="entry name" value="Ankyrin repeat-containing domain"/>
    <property type="match status" value="1"/>
</dbReference>
<keyword evidence="2" id="KW-0040">ANK repeat</keyword>
<dbReference type="Pfam" id="PF00023">
    <property type="entry name" value="Ank"/>
    <property type="match status" value="1"/>
</dbReference>
<dbReference type="PROSITE" id="PS50297">
    <property type="entry name" value="ANK_REP_REGION"/>
    <property type="match status" value="2"/>
</dbReference>
<dbReference type="PANTHER" id="PTHR24201">
    <property type="entry name" value="ANK_REP_REGION DOMAIN-CONTAINING PROTEIN"/>
    <property type="match status" value="1"/>
</dbReference>
<feature type="region of interest" description="Disordered" evidence="3">
    <location>
        <begin position="191"/>
        <end position="231"/>
    </location>
</feature>
<reference evidence="4" key="1">
    <citation type="journal article" date="2012" name="Nature">
        <title>The oyster genome reveals stress adaptation and complexity of shell formation.</title>
        <authorList>
            <person name="Zhang G."/>
            <person name="Fang X."/>
            <person name="Guo X."/>
            <person name="Li L."/>
            <person name="Luo R."/>
            <person name="Xu F."/>
            <person name="Yang P."/>
            <person name="Zhang L."/>
            <person name="Wang X."/>
            <person name="Qi H."/>
            <person name="Xiong Z."/>
            <person name="Que H."/>
            <person name="Xie Y."/>
            <person name="Holland P.W."/>
            <person name="Paps J."/>
            <person name="Zhu Y."/>
            <person name="Wu F."/>
            <person name="Chen Y."/>
            <person name="Wang J."/>
            <person name="Peng C."/>
            <person name="Meng J."/>
            <person name="Yang L."/>
            <person name="Liu J."/>
            <person name="Wen B."/>
            <person name="Zhang N."/>
            <person name="Huang Z."/>
            <person name="Zhu Q."/>
            <person name="Feng Y."/>
            <person name="Mount A."/>
            <person name="Hedgecock D."/>
            <person name="Xu Z."/>
            <person name="Liu Y."/>
            <person name="Domazet-Loso T."/>
            <person name="Du Y."/>
            <person name="Sun X."/>
            <person name="Zhang S."/>
            <person name="Liu B."/>
            <person name="Cheng P."/>
            <person name="Jiang X."/>
            <person name="Li J."/>
            <person name="Fan D."/>
            <person name="Wang W."/>
            <person name="Fu W."/>
            <person name="Wang T."/>
            <person name="Wang B."/>
            <person name="Zhang J."/>
            <person name="Peng Z."/>
            <person name="Li Y."/>
            <person name="Li N."/>
            <person name="Wang J."/>
            <person name="Chen M."/>
            <person name="He Y."/>
            <person name="Tan F."/>
            <person name="Song X."/>
            <person name="Zheng Q."/>
            <person name="Huang R."/>
            <person name="Yang H."/>
            <person name="Du X."/>
            <person name="Chen L."/>
            <person name="Yang M."/>
            <person name="Gaffney P.M."/>
            <person name="Wang S."/>
            <person name="Luo L."/>
            <person name="She Z."/>
            <person name="Ming Y."/>
            <person name="Huang W."/>
            <person name="Zhang S."/>
            <person name="Huang B."/>
            <person name="Zhang Y."/>
            <person name="Qu T."/>
            <person name="Ni P."/>
            <person name="Miao G."/>
            <person name="Wang J."/>
            <person name="Wang Q."/>
            <person name="Steinberg C.E."/>
            <person name="Wang H."/>
            <person name="Li N."/>
            <person name="Qian L."/>
            <person name="Zhang G."/>
            <person name="Li Y."/>
            <person name="Yang H."/>
            <person name="Liu X."/>
            <person name="Wang J."/>
            <person name="Yin Y."/>
            <person name="Wang J."/>
        </authorList>
    </citation>
    <scope>NUCLEOTIDE SEQUENCE [LARGE SCALE GENOMIC DNA]</scope>
    <source>
        <strain evidence="4">05x7-T-G4-1.051#20</strain>
    </source>
</reference>
<dbReference type="AlphaFoldDB" id="K1QS08"/>
<proteinExistence type="predicted"/>
<dbReference type="InterPro" id="IPR050776">
    <property type="entry name" value="Ank_Repeat/CDKN_Inhibitor"/>
</dbReference>
<accession>K1QS08</accession>